<evidence type="ECO:0000256" key="3">
    <source>
        <dbReference type="ARBA" id="ARBA00022475"/>
    </source>
</evidence>
<dbReference type="SUPFAM" id="SSF52540">
    <property type="entry name" value="P-loop containing nucleoside triphosphate hydrolases"/>
    <property type="match status" value="1"/>
</dbReference>
<proteinExistence type="predicted"/>
<dbReference type="InterPro" id="IPR050388">
    <property type="entry name" value="ABC_Ni/Peptide_Import"/>
</dbReference>
<dbReference type="AlphaFoldDB" id="A0A382RJR2"/>
<evidence type="ECO:0000256" key="1">
    <source>
        <dbReference type="ARBA" id="ARBA00004202"/>
    </source>
</evidence>
<keyword evidence="3" id="KW-1003">Cell membrane</keyword>
<dbReference type="InterPro" id="IPR027417">
    <property type="entry name" value="P-loop_NTPase"/>
</dbReference>
<keyword evidence="6" id="KW-0472">Membrane</keyword>
<feature type="non-terminal residue" evidence="8">
    <location>
        <position position="201"/>
    </location>
</feature>
<dbReference type="SMART" id="SM00382">
    <property type="entry name" value="AAA"/>
    <property type="match status" value="1"/>
</dbReference>
<organism evidence="8">
    <name type="scientific">marine metagenome</name>
    <dbReference type="NCBI Taxonomy" id="408172"/>
    <lineage>
        <taxon>unclassified sequences</taxon>
        <taxon>metagenomes</taxon>
        <taxon>ecological metagenomes</taxon>
    </lineage>
</organism>
<dbReference type="InterPro" id="IPR003439">
    <property type="entry name" value="ABC_transporter-like_ATP-bd"/>
</dbReference>
<dbReference type="PROSITE" id="PS50893">
    <property type="entry name" value="ABC_TRANSPORTER_2"/>
    <property type="match status" value="1"/>
</dbReference>
<dbReference type="EMBL" id="UINC01121964">
    <property type="protein sequence ID" value="SVC97482.1"/>
    <property type="molecule type" value="Genomic_DNA"/>
</dbReference>
<dbReference type="Gene3D" id="3.40.50.300">
    <property type="entry name" value="P-loop containing nucleotide triphosphate hydrolases"/>
    <property type="match status" value="1"/>
</dbReference>
<gene>
    <name evidence="8" type="ORF">METZ01_LOCUS350336</name>
</gene>
<evidence type="ECO:0000259" key="7">
    <source>
        <dbReference type="PROSITE" id="PS50893"/>
    </source>
</evidence>
<dbReference type="PROSITE" id="PS00211">
    <property type="entry name" value="ABC_TRANSPORTER_1"/>
    <property type="match status" value="1"/>
</dbReference>
<dbReference type="GO" id="GO:0016887">
    <property type="term" value="F:ATP hydrolysis activity"/>
    <property type="evidence" value="ECO:0007669"/>
    <property type="project" value="InterPro"/>
</dbReference>
<dbReference type="CDD" id="cd03257">
    <property type="entry name" value="ABC_NikE_OppD_transporters"/>
    <property type="match status" value="1"/>
</dbReference>
<name>A0A382RJR2_9ZZZZ</name>
<accession>A0A382RJR2</accession>
<evidence type="ECO:0000256" key="6">
    <source>
        <dbReference type="ARBA" id="ARBA00023136"/>
    </source>
</evidence>
<keyword evidence="5" id="KW-0067">ATP-binding</keyword>
<evidence type="ECO:0000256" key="4">
    <source>
        <dbReference type="ARBA" id="ARBA00022741"/>
    </source>
</evidence>
<dbReference type="InterPro" id="IPR017871">
    <property type="entry name" value="ABC_transporter-like_CS"/>
</dbReference>
<feature type="domain" description="ABC transporter" evidence="7">
    <location>
        <begin position="2"/>
        <end position="201"/>
    </location>
</feature>
<keyword evidence="4" id="KW-0547">Nucleotide-binding</keyword>
<keyword evidence="2" id="KW-0813">Transport</keyword>
<dbReference type="GO" id="GO:0005524">
    <property type="term" value="F:ATP binding"/>
    <property type="evidence" value="ECO:0007669"/>
    <property type="project" value="UniProtKB-KW"/>
</dbReference>
<dbReference type="GO" id="GO:0005886">
    <property type="term" value="C:plasma membrane"/>
    <property type="evidence" value="ECO:0007669"/>
    <property type="project" value="UniProtKB-SubCell"/>
</dbReference>
<comment type="subcellular location">
    <subcellularLocation>
        <location evidence="1">Cell membrane</location>
        <topology evidence="1">Peripheral membrane protein</topology>
    </subcellularLocation>
</comment>
<protein>
    <recommendedName>
        <fullName evidence="7">ABC transporter domain-containing protein</fullName>
    </recommendedName>
</protein>
<evidence type="ECO:0000256" key="2">
    <source>
        <dbReference type="ARBA" id="ARBA00022448"/>
    </source>
</evidence>
<dbReference type="PANTHER" id="PTHR43297">
    <property type="entry name" value="OLIGOPEPTIDE TRANSPORT ATP-BINDING PROTEIN APPD"/>
    <property type="match status" value="1"/>
</dbReference>
<evidence type="ECO:0000256" key="5">
    <source>
        <dbReference type="ARBA" id="ARBA00022840"/>
    </source>
</evidence>
<sequence length="201" mass="21937">MFKTEIGEQLAVNNVSLDMKRSQTTAIVGESGSGKSVTAYAMMRLIQAPGKITSGQIICTPAQQESFDVLQLADNSNALYHLRGGLMAMIFQEPMTALSPVHTIGNQVMEAILTHQTVTKAEAFELACAMLDRVGIADASQRMQQYPFEFSGGMRQRVMIAMALVCKPQILICDEPTTALDVTIQAEILALLKELKKTIQI</sequence>
<dbReference type="PANTHER" id="PTHR43297:SF2">
    <property type="entry name" value="DIPEPTIDE TRANSPORT ATP-BINDING PROTEIN DPPD"/>
    <property type="match status" value="1"/>
</dbReference>
<evidence type="ECO:0000313" key="8">
    <source>
        <dbReference type="EMBL" id="SVC97482.1"/>
    </source>
</evidence>
<reference evidence="8" key="1">
    <citation type="submission" date="2018-05" db="EMBL/GenBank/DDBJ databases">
        <authorList>
            <person name="Lanie J.A."/>
            <person name="Ng W.-L."/>
            <person name="Kazmierczak K.M."/>
            <person name="Andrzejewski T.M."/>
            <person name="Davidsen T.M."/>
            <person name="Wayne K.J."/>
            <person name="Tettelin H."/>
            <person name="Glass J.I."/>
            <person name="Rusch D."/>
            <person name="Podicherti R."/>
            <person name="Tsui H.-C.T."/>
            <person name="Winkler M.E."/>
        </authorList>
    </citation>
    <scope>NUCLEOTIDE SEQUENCE</scope>
</reference>
<dbReference type="InterPro" id="IPR003593">
    <property type="entry name" value="AAA+_ATPase"/>
</dbReference>
<dbReference type="Pfam" id="PF00005">
    <property type="entry name" value="ABC_tran"/>
    <property type="match status" value="1"/>
</dbReference>